<sequence length="137" mass="15361">MSYRFPLHLNLDFSSLSRFDGRGGGGKGSRGQSSFHSWRQCSSGSGRRIQRRLGSRTMDPASARGVGDGYDSGGDLGRKSDRRGRQVRWHGRSSVRLRRHILIHDTSEDSSYMKPLRLPGFVDTLKPKSLSVEGRRI</sequence>
<organism evidence="3 4">
    <name type="scientific">Oryza sativa subsp. japonica</name>
    <name type="common">Rice</name>
    <dbReference type="NCBI Taxonomy" id="39947"/>
    <lineage>
        <taxon>Eukaryota</taxon>
        <taxon>Viridiplantae</taxon>
        <taxon>Streptophyta</taxon>
        <taxon>Embryophyta</taxon>
        <taxon>Tracheophyta</taxon>
        <taxon>Spermatophyta</taxon>
        <taxon>Magnoliopsida</taxon>
        <taxon>Liliopsida</taxon>
        <taxon>Poales</taxon>
        <taxon>Poaceae</taxon>
        <taxon>BOP clade</taxon>
        <taxon>Oryzoideae</taxon>
        <taxon>Oryzeae</taxon>
        <taxon>Oryzinae</taxon>
        <taxon>Oryza</taxon>
        <taxon>Oryza sativa</taxon>
    </lineage>
</organism>
<evidence type="ECO:0000313" key="3">
    <source>
        <dbReference type="EMBL" id="BAD68572.1"/>
    </source>
</evidence>
<protein>
    <submittedName>
        <fullName evidence="3">Uncharacterized protein</fullName>
    </submittedName>
</protein>
<accession>Q5VPQ3</accession>
<evidence type="ECO:0000313" key="2">
    <source>
        <dbReference type="EMBL" id="BAD68378.1"/>
    </source>
</evidence>
<evidence type="ECO:0000313" key="4">
    <source>
        <dbReference type="Proteomes" id="UP000000763"/>
    </source>
</evidence>
<feature type="region of interest" description="Disordered" evidence="1">
    <location>
        <begin position="20"/>
        <end position="89"/>
    </location>
</feature>
<feature type="compositionally biased region" description="Gly residues" evidence="1">
    <location>
        <begin position="66"/>
        <end position="75"/>
    </location>
</feature>
<reference evidence="4" key="4">
    <citation type="journal article" date="2008" name="Nucleic Acids Res.">
        <title>The rice annotation project database (RAP-DB): 2008 update.</title>
        <authorList>
            <consortium name="The rice annotation project (RAP)"/>
        </authorList>
    </citation>
    <scope>GENOME REANNOTATION</scope>
    <source>
        <strain evidence="4">cv. Nipponbare</strain>
    </source>
</reference>
<feature type="compositionally biased region" description="Basic residues" evidence="1">
    <location>
        <begin position="80"/>
        <end position="89"/>
    </location>
</feature>
<proteinExistence type="predicted"/>
<reference evidence="3" key="2">
    <citation type="submission" date="2001-05" db="EMBL/GenBank/DDBJ databases">
        <title>Oryza sativa nipponbare(GA3) genomic DNA, chromosome 6, BAC clone:OSJNBa0062J13.</title>
        <authorList>
            <person name="Sasaki T."/>
            <person name="Matsumoto T."/>
            <person name="Yamamoto K."/>
        </authorList>
    </citation>
    <scope>NUCLEOTIDE SEQUENCE</scope>
</reference>
<evidence type="ECO:0000256" key="1">
    <source>
        <dbReference type="SAM" id="MobiDB-lite"/>
    </source>
</evidence>
<reference evidence="4" key="3">
    <citation type="journal article" date="2005" name="Nature">
        <title>The map-based sequence of the rice genome.</title>
        <authorList>
            <consortium name="International rice genome sequencing project (IRGSP)"/>
            <person name="Matsumoto T."/>
            <person name="Wu J."/>
            <person name="Kanamori H."/>
            <person name="Katayose Y."/>
            <person name="Fujisawa M."/>
            <person name="Namiki N."/>
            <person name="Mizuno H."/>
            <person name="Yamamoto K."/>
            <person name="Antonio B.A."/>
            <person name="Baba T."/>
            <person name="Sakata K."/>
            <person name="Nagamura Y."/>
            <person name="Aoki H."/>
            <person name="Arikawa K."/>
            <person name="Arita K."/>
            <person name="Bito T."/>
            <person name="Chiden Y."/>
            <person name="Fujitsuka N."/>
            <person name="Fukunaka R."/>
            <person name="Hamada M."/>
            <person name="Harada C."/>
            <person name="Hayashi A."/>
            <person name="Hijishita S."/>
            <person name="Honda M."/>
            <person name="Hosokawa S."/>
            <person name="Ichikawa Y."/>
            <person name="Idonuma A."/>
            <person name="Iijima M."/>
            <person name="Ikeda M."/>
            <person name="Ikeno M."/>
            <person name="Ito K."/>
            <person name="Ito S."/>
            <person name="Ito T."/>
            <person name="Ito Y."/>
            <person name="Ito Y."/>
            <person name="Iwabuchi A."/>
            <person name="Kamiya K."/>
            <person name="Karasawa W."/>
            <person name="Kurita K."/>
            <person name="Katagiri S."/>
            <person name="Kikuta A."/>
            <person name="Kobayashi H."/>
            <person name="Kobayashi N."/>
            <person name="Machita K."/>
            <person name="Maehara T."/>
            <person name="Masukawa M."/>
            <person name="Mizubayashi T."/>
            <person name="Mukai Y."/>
            <person name="Nagasaki H."/>
            <person name="Nagata Y."/>
            <person name="Naito S."/>
            <person name="Nakashima M."/>
            <person name="Nakama Y."/>
            <person name="Nakamichi Y."/>
            <person name="Nakamura M."/>
            <person name="Meguro A."/>
            <person name="Negishi M."/>
            <person name="Ohta I."/>
            <person name="Ohta T."/>
            <person name="Okamoto M."/>
            <person name="Ono N."/>
            <person name="Saji S."/>
            <person name="Sakaguchi M."/>
            <person name="Sakai K."/>
            <person name="Shibata M."/>
            <person name="Shimokawa T."/>
            <person name="Song J."/>
            <person name="Takazaki Y."/>
            <person name="Terasawa K."/>
            <person name="Tsugane M."/>
            <person name="Tsuji K."/>
            <person name="Ueda S."/>
            <person name="Waki K."/>
            <person name="Yamagata H."/>
            <person name="Yamamoto M."/>
            <person name="Yamamoto S."/>
            <person name="Yamane H."/>
            <person name="Yoshiki S."/>
            <person name="Yoshihara R."/>
            <person name="Yukawa K."/>
            <person name="Zhong H."/>
            <person name="Yano M."/>
            <person name="Yuan Q."/>
            <person name="Ouyang S."/>
            <person name="Liu J."/>
            <person name="Jones K.M."/>
            <person name="Gansberger K."/>
            <person name="Moffat K."/>
            <person name="Hill J."/>
            <person name="Bera J."/>
            <person name="Fadrosh D."/>
            <person name="Jin S."/>
            <person name="Johri S."/>
            <person name="Kim M."/>
            <person name="Overton L."/>
            <person name="Reardon M."/>
            <person name="Tsitrin T."/>
            <person name="Vuong H."/>
            <person name="Weaver B."/>
            <person name="Ciecko A."/>
            <person name="Tallon L."/>
            <person name="Jackson J."/>
            <person name="Pai G."/>
            <person name="Aken S.V."/>
            <person name="Utterback T."/>
            <person name="Reidmuller S."/>
            <person name="Feldblyum T."/>
            <person name="Hsiao J."/>
            <person name="Zismann V."/>
            <person name="Iobst S."/>
            <person name="de Vazeille A.R."/>
            <person name="Buell C.R."/>
            <person name="Ying K."/>
            <person name="Li Y."/>
            <person name="Lu T."/>
            <person name="Huang Y."/>
            <person name="Zhao Q."/>
            <person name="Feng Q."/>
            <person name="Zhang L."/>
            <person name="Zhu J."/>
            <person name="Weng Q."/>
            <person name="Mu J."/>
            <person name="Lu Y."/>
            <person name="Fan D."/>
            <person name="Liu Y."/>
            <person name="Guan J."/>
            <person name="Zhang Y."/>
            <person name="Yu S."/>
            <person name="Liu X."/>
            <person name="Zhang Y."/>
            <person name="Hong G."/>
            <person name="Han B."/>
            <person name="Choisne N."/>
            <person name="Demange N."/>
            <person name="Orjeda G."/>
            <person name="Samain S."/>
            <person name="Cattolico L."/>
            <person name="Pelletier E."/>
            <person name="Couloux A."/>
            <person name="Segurens B."/>
            <person name="Wincker P."/>
            <person name="D'Hont A."/>
            <person name="Scarpelli C."/>
            <person name="Weissenbach J."/>
            <person name="Salanoubat M."/>
            <person name="Quetier F."/>
            <person name="Yu Y."/>
            <person name="Kim H.R."/>
            <person name="Rambo T."/>
            <person name="Currie J."/>
            <person name="Collura K."/>
            <person name="Luo M."/>
            <person name="Yang T."/>
            <person name="Ammiraju J.S.S."/>
            <person name="Engler F."/>
            <person name="Soderlund C."/>
            <person name="Wing R.A."/>
            <person name="Palmer L.E."/>
            <person name="de la Bastide M."/>
            <person name="Spiegel L."/>
            <person name="Nascimento L."/>
            <person name="Zutavern T."/>
            <person name="O'Shaughnessy A."/>
            <person name="Dike S."/>
            <person name="Dedhia N."/>
            <person name="Preston R."/>
            <person name="Balija V."/>
            <person name="McCombie W.R."/>
            <person name="Chow T."/>
            <person name="Chen H."/>
            <person name="Chung M."/>
            <person name="Chen C."/>
            <person name="Shaw J."/>
            <person name="Wu H."/>
            <person name="Hsiao K."/>
            <person name="Chao Y."/>
            <person name="Chu M."/>
            <person name="Cheng C."/>
            <person name="Hour A."/>
            <person name="Lee P."/>
            <person name="Lin S."/>
            <person name="Lin Y."/>
            <person name="Liou J."/>
            <person name="Liu S."/>
            <person name="Hsing Y."/>
            <person name="Raghuvanshi S."/>
            <person name="Mohanty A."/>
            <person name="Bharti A.K."/>
            <person name="Gaur A."/>
            <person name="Gupta V."/>
            <person name="Kumar D."/>
            <person name="Ravi V."/>
            <person name="Vij S."/>
            <person name="Kapur A."/>
            <person name="Khurana P."/>
            <person name="Khurana P."/>
            <person name="Khurana J.P."/>
            <person name="Tyagi A.K."/>
            <person name="Gaikwad K."/>
            <person name="Singh A."/>
            <person name="Dalal V."/>
            <person name="Srivastava S."/>
            <person name="Dixit A."/>
            <person name="Pal A.K."/>
            <person name="Ghazi I.A."/>
            <person name="Yadav M."/>
            <person name="Pandit A."/>
            <person name="Bhargava A."/>
            <person name="Sureshbabu K."/>
            <person name="Batra K."/>
            <person name="Sharma T.R."/>
            <person name="Mohapatra T."/>
            <person name="Singh N.K."/>
            <person name="Messing J."/>
            <person name="Nelson A.B."/>
            <person name="Fuks G."/>
            <person name="Kavchok S."/>
            <person name="Keizer G."/>
            <person name="Linton E."/>
            <person name="Llaca V."/>
            <person name="Song R."/>
            <person name="Tanyolac B."/>
            <person name="Young S."/>
            <person name="Ho-Il K."/>
            <person name="Hahn J.H."/>
            <person name="Sangsakoo G."/>
            <person name="Vanavichit A."/>
            <person name="de Mattos Luiz.A.T."/>
            <person name="Zimmer P.D."/>
            <person name="Malone G."/>
            <person name="Dellagostin O."/>
            <person name="de Oliveira A.C."/>
            <person name="Bevan M."/>
            <person name="Bancroft I."/>
            <person name="Minx P."/>
            <person name="Cordum H."/>
            <person name="Wilson R."/>
            <person name="Cheng Z."/>
            <person name="Jin W."/>
            <person name="Jiang J."/>
            <person name="Leong S.A."/>
            <person name="Iwama H."/>
            <person name="Gojobori T."/>
            <person name="Itoh T."/>
            <person name="Niimura Y."/>
            <person name="Fujii Y."/>
            <person name="Habara T."/>
            <person name="Sakai H."/>
            <person name="Sato Y."/>
            <person name="Wilson G."/>
            <person name="Kumar K."/>
            <person name="McCouch S."/>
            <person name="Juretic N."/>
            <person name="Hoen D."/>
            <person name="Wright S."/>
            <person name="Bruskiewich R."/>
            <person name="Bureau T."/>
            <person name="Miyao A."/>
            <person name="Hirochika H."/>
            <person name="Nishikawa T."/>
            <person name="Kadowaki K."/>
            <person name="Sugiura M."/>
            <person name="Burr B."/>
            <person name="Sasaki T."/>
        </authorList>
    </citation>
    <scope>NUCLEOTIDE SEQUENCE [LARGE SCALE GENOMIC DNA]</scope>
    <source>
        <strain evidence="4">cv. Nipponbare</strain>
    </source>
</reference>
<dbReference type="EMBL" id="AP003564">
    <property type="protein sequence ID" value="BAD68572.1"/>
    <property type="molecule type" value="Genomic_DNA"/>
</dbReference>
<reference evidence="2" key="1">
    <citation type="submission" date="2001-03" db="EMBL/GenBank/DDBJ databases">
        <title>Oryza sativa nipponbare(GA3) genomic DNA, chromosome 6, PAC clone:P0660D08.</title>
        <authorList>
            <person name="Sasaki T."/>
            <person name="Matsumoto T."/>
            <person name="Yamamoto K."/>
        </authorList>
    </citation>
    <scope>NUCLEOTIDE SEQUENCE</scope>
</reference>
<name>Q5VPQ3_ORYSJ</name>
<feature type="compositionally biased region" description="Polar residues" evidence="1">
    <location>
        <begin position="36"/>
        <end position="45"/>
    </location>
</feature>
<dbReference type="AlphaFoldDB" id="Q5VPQ3"/>
<dbReference type="Proteomes" id="UP000000763">
    <property type="component" value="Chromosome 6"/>
</dbReference>
<gene>
    <name evidence="3" type="ORF">OSJNBa0062J13.50</name>
    <name evidence="2" type="ORF">P0660D08.19</name>
</gene>
<dbReference type="EMBL" id="AP003457">
    <property type="protein sequence ID" value="BAD68378.1"/>
    <property type="molecule type" value="Genomic_DNA"/>
</dbReference>